<accession>A0ABP0WF53</accession>
<dbReference type="Gene3D" id="3.40.309.10">
    <property type="entry name" value="Aldehyde Dehydrogenase, Chain A, domain 2"/>
    <property type="match status" value="1"/>
</dbReference>
<dbReference type="SUPFAM" id="SSF53720">
    <property type="entry name" value="ALDH-like"/>
    <property type="match status" value="1"/>
</dbReference>
<dbReference type="Proteomes" id="UP001497444">
    <property type="component" value="Chromosome 17"/>
</dbReference>
<dbReference type="InterPro" id="IPR016163">
    <property type="entry name" value="Ald_DH_C"/>
</dbReference>
<name>A0ABP0WF53_9BRYO</name>
<dbReference type="InterPro" id="IPR015590">
    <property type="entry name" value="Aldehyde_DH_dom"/>
</dbReference>
<dbReference type="Gene3D" id="3.40.605.10">
    <property type="entry name" value="Aldehyde Dehydrogenase, Chain A, domain 1"/>
    <property type="match status" value="1"/>
</dbReference>
<keyword evidence="6" id="KW-1185">Reference proteome</keyword>
<evidence type="ECO:0000256" key="3">
    <source>
        <dbReference type="PIRNR" id="PIRNR036492"/>
    </source>
</evidence>
<dbReference type="PANTHER" id="PTHR43570:SF16">
    <property type="entry name" value="ALDEHYDE DEHYDROGENASE TYPE III, ISOFORM Q"/>
    <property type="match status" value="1"/>
</dbReference>
<evidence type="ECO:0000313" key="6">
    <source>
        <dbReference type="Proteomes" id="UP001497444"/>
    </source>
</evidence>
<dbReference type="EMBL" id="OZ020112">
    <property type="protein sequence ID" value="CAK9265503.1"/>
    <property type="molecule type" value="Genomic_DNA"/>
</dbReference>
<evidence type="ECO:0000259" key="4">
    <source>
        <dbReference type="Pfam" id="PF00171"/>
    </source>
</evidence>
<dbReference type="PIRSF" id="PIRSF036492">
    <property type="entry name" value="ALDH"/>
    <property type="match status" value="1"/>
</dbReference>
<gene>
    <name evidence="5" type="ORF">CSSPJE1EN1_LOCUS10981</name>
</gene>
<evidence type="ECO:0000256" key="2">
    <source>
        <dbReference type="ARBA" id="ARBA00023002"/>
    </source>
</evidence>
<dbReference type="InterPro" id="IPR016161">
    <property type="entry name" value="Ald_DH/histidinol_DH"/>
</dbReference>
<evidence type="ECO:0000256" key="1">
    <source>
        <dbReference type="ARBA" id="ARBA00009986"/>
    </source>
</evidence>
<keyword evidence="2 3" id="KW-0560">Oxidoreductase</keyword>
<sequence length="476" mass="51985">MAIQEEMMVAGVEQLVRDLQHTVRSGITKTEKWRMQQLRALLKLVVENEESLANAVFTDLGKPTHEVVIYELLTLATSCKLAIKELKKWMTPEEVPVPPMALPGTAMVVPEPLGVALVIAPWNFPVLLAINPLIGAISAGCAAVLKPSEISPTVSSILAKLIPKYLDTDAIRVIEGGVPITTALLAQKWDKIFYTGNPTVGRIVMAAAAKHLTPVTLELGGKCPLYIDDSVDLKVSARRICQGKWGFTDGQACISPDYLLVQEHIVPNLVETLKATIVEFYGEDASTSPDLTRIVTANHFRRVTRLLDDPRTTEKIVHGGERNEQSLFIAPTIVLDVPLDVPVMLEEIFGPILPIITVKGADEAINIILDLPKPLALYVFSTNNTVQERFVTEISAGGMAINETVLHFTIAGFPFGGVGESGMGAYHGKHSFDTFSHKKGVYRKGMDGDAEGTFPPYTIARNNLIRSFLTEDLEES</sequence>
<proteinExistence type="inferred from homology"/>
<reference evidence="5" key="1">
    <citation type="submission" date="2024-02" db="EMBL/GenBank/DDBJ databases">
        <authorList>
            <consortium name="ELIXIR-Norway"/>
            <consortium name="Elixir Norway"/>
        </authorList>
    </citation>
    <scope>NUCLEOTIDE SEQUENCE</scope>
</reference>
<organism evidence="5 6">
    <name type="scientific">Sphagnum jensenii</name>
    <dbReference type="NCBI Taxonomy" id="128206"/>
    <lineage>
        <taxon>Eukaryota</taxon>
        <taxon>Viridiplantae</taxon>
        <taxon>Streptophyta</taxon>
        <taxon>Embryophyta</taxon>
        <taxon>Bryophyta</taxon>
        <taxon>Sphagnophytina</taxon>
        <taxon>Sphagnopsida</taxon>
        <taxon>Sphagnales</taxon>
        <taxon>Sphagnaceae</taxon>
        <taxon>Sphagnum</taxon>
    </lineage>
</organism>
<feature type="domain" description="Aldehyde dehydrogenase" evidence="4">
    <location>
        <begin position="33"/>
        <end position="439"/>
    </location>
</feature>
<dbReference type="InterPro" id="IPR012394">
    <property type="entry name" value="Aldehyde_DH_NAD(P)"/>
</dbReference>
<protein>
    <recommendedName>
        <fullName evidence="3">Aldehyde dehydrogenase</fullName>
    </recommendedName>
</protein>
<comment type="similarity">
    <text evidence="1 3">Belongs to the aldehyde dehydrogenase family.</text>
</comment>
<dbReference type="InterPro" id="IPR016162">
    <property type="entry name" value="Ald_DH_N"/>
</dbReference>
<evidence type="ECO:0000313" key="5">
    <source>
        <dbReference type="EMBL" id="CAK9265503.1"/>
    </source>
</evidence>
<dbReference type="Pfam" id="PF00171">
    <property type="entry name" value="Aldedh"/>
    <property type="match status" value="1"/>
</dbReference>
<dbReference type="PANTHER" id="PTHR43570">
    <property type="entry name" value="ALDEHYDE DEHYDROGENASE"/>
    <property type="match status" value="1"/>
</dbReference>